<dbReference type="RefSeq" id="WP_110043987.1">
    <property type="nucleotide sequence ID" value="NZ_CP054612.1"/>
</dbReference>
<protein>
    <recommendedName>
        <fullName evidence="5">WD40 repeat protein</fullName>
    </recommendedName>
</protein>
<feature type="signal peptide" evidence="2">
    <location>
        <begin position="1"/>
        <end position="22"/>
    </location>
</feature>
<evidence type="ECO:0000256" key="1">
    <source>
        <dbReference type="SAM" id="MobiDB-lite"/>
    </source>
</evidence>
<dbReference type="OrthoDB" id="108903at2"/>
<feature type="region of interest" description="Disordered" evidence="1">
    <location>
        <begin position="38"/>
        <end position="62"/>
    </location>
</feature>
<reference evidence="3 4" key="1">
    <citation type="submission" date="2018-05" db="EMBL/GenBank/DDBJ databases">
        <title>Genomic Encyclopedia of Type Strains, Phase III (KMG-III): the genomes of soil and plant-associated and newly described type strains.</title>
        <authorList>
            <person name="Whitman W."/>
        </authorList>
    </citation>
    <scope>NUCLEOTIDE SEQUENCE [LARGE SCALE GENOMIC DNA]</scope>
    <source>
        <strain evidence="3 4">CECT 5696</strain>
    </source>
</reference>
<proteinExistence type="predicted"/>
<evidence type="ECO:0008006" key="5">
    <source>
        <dbReference type="Google" id="ProtNLM"/>
    </source>
</evidence>
<evidence type="ECO:0000256" key="2">
    <source>
        <dbReference type="SAM" id="SignalP"/>
    </source>
</evidence>
<dbReference type="AlphaFoldDB" id="A0A2V2YV33"/>
<dbReference type="SUPFAM" id="SSF82171">
    <property type="entry name" value="DPP6 N-terminal domain-like"/>
    <property type="match status" value="1"/>
</dbReference>
<feature type="compositionally biased region" description="Polar residues" evidence="1">
    <location>
        <begin position="40"/>
        <end position="62"/>
    </location>
</feature>
<dbReference type="PROSITE" id="PS51257">
    <property type="entry name" value="PROKAR_LIPOPROTEIN"/>
    <property type="match status" value="1"/>
</dbReference>
<gene>
    <name evidence="3" type="ORF">DFQ01_106171</name>
</gene>
<evidence type="ECO:0000313" key="3">
    <source>
        <dbReference type="EMBL" id="PWW04886.1"/>
    </source>
</evidence>
<keyword evidence="4" id="KW-1185">Reference proteome</keyword>
<feature type="region of interest" description="Disordered" evidence="1">
    <location>
        <begin position="178"/>
        <end position="197"/>
    </location>
</feature>
<accession>A0A2V2YV33</accession>
<dbReference type="InterPro" id="IPR011042">
    <property type="entry name" value="6-blade_b-propeller_TolB-like"/>
</dbReference>
<evidence type="ECO:0000313" key="4">
    <source>
        <dbReference type="Proteomes" id="UP000246635"/>
    </source>
</evidence>
<dbReference type="Gene3D" id="2.120.10.30">
    <property type="entry name" value="TolB, C-terminal domain"/>
    <property type="match status" value="2"/>
</dbReference>
<comment type="caution">
    <text evidence="3">The sequence shown here is derived from an EMBL/GenBank/DDBJ whole genome shotgun (WGS) entry which is preliminary data.</text>
</comment>
<dbReference type="Proteomes" id="UP000246635">
    <property type="component" value="Unassembled WGS sequence"/>
</dbReference>
<name>A0A2V2YV33_9BACL</name>
<dbReference type="EMBL" id="QGTQ01000006">
    <property type="protein sequence ID" value="PWW04886.1"/>
    <property type="molecule type" value="Genomic_DNA"/>
</dbReference>
<keyword evidence="2" id="KW-0732">Signal</keyword>
<sequence>MVHKKISAILLLVTLSIITACSKDSADSSKEAVTVRQEQEQVSSQLDQADPTNTTSTGTEQAVSAEEKIAGLGFSDVSKLDLDGYYCENIAAINANEVIAEISSDGAEQTKLVRINLKTGEKAIFQDTNGDEKISYYSLGQDDSGVVEWRTITNSANQSIYHTYKLDSHQQAVRVDDTQESPDGKWLADPNNEEKDEGIWGAERSSGVRKQWTTGINDDDPLWLPDSSGFIFLHDTGDNLGDGAGPRYELAKYDLGKHKVTILPYASGFWGNIEWLVPGESVLAYNGFDDGVGMKIVNLDTDKEYQIVDTSDFDYLWSSLNSVEHQLLVSDQGSFTIYGSSGEPLSVVPWPTGFDMYTNKHLSDPPTQTDEPVRQYYYTGGEQGGRFGPSSMRYSPDGKQLAYLLGAMGESSDDKVEGTRIALANHDGSETRLLTNDYVRISNIHWTPDGQSILALFTLEEDRKQYYIGTINL</sequence>
<feature type="chain" id="PRO_5039365553" description="WD40 repeat protein" evidence="2">
    <location>
        <begin position="23"/>
        <end position="473"/>
    </location>
</feature>
<organism evidence="3 4">
    <name type="scientific">Paenibacillus cellulosilyticus</name>
    <dbReference type="NCBI Taxonomy" id="375489"/>
    <lineage>
        <taxon>Bacteria</taxon>
        <taxon>Bacillati</taxon>
        <taxon>Bacillota</taxon>
        <taxon>Bacilli</taxon>
        <taxon>Bacillales</taxon>
        <taxon>Paenibacillaceae</taxon>
        <taxon>Paenibacillus</taxon>
    </lineage>
</organism>